<evidence type="ECO:0000256" key="4">
    <source>
        <dbReference type="ARBA" id="ARBA00022741"/>
    </source>
</evidence>
<feature type="coiled-coil region" evidence="8">
    <location>
        <begin position="213"/>
        <end position="270"/>
    </location>
</feature>
<dbReference type="RefSeq" id="WP_145237571.1">
    <property type="nucleotide sequence ID" value="NZ_CP036273.1"/>
</dbReference>
<keyword evidence="9" id="KW-0472">Membrane</keyword>
<dbReference type="Proteomes" id="UP000319576">
    <property type="component" value="Chromosome"/>
</dbReference>
<dbReference type="InterPro" id="IPR005467">
    <property type="entry name" value="His_kinase_dom"/>
</dbReference>
<feature type="transmembrane region" description="Helical" evidence="9">
    <location>
        <begin position="13"/>
        <end position="33"/>
    </location>
</feature>
<keyword evidence="9" id="KW-0812">Transmembrane</keyword>
<accession>A0A517XS00</accession>
<keyword evidence="3 11" id="KW-0808">Transferase</keyword>
<reference evidence="11 12" key="1">
    <citation type="submission" date="2019-02" db="EMBL/GenBank/DDBJ databases">
        <title>Deep-cultivation of Planctomycetes and their phenomic and genomic characterization uncovers novel biology.</title>
        <authorList>
            <person name="Wiegand S."/>
            <person name="Jogler M."/>
            <person name="Boedeker C."/>
            <person name="Pinto D."/>
            <person name="Vollmers J."/>
            <person name="Rivas-Marin E."/>
            <person name="Kohn T."/>
            <person name="Peeters S.H."/>
            <person name="Heuer A."/>
            <person name="Rast P."/>
            <person name="Oberbeckmann S."/>
            <person name="Bunk B."/>
            <person name="Jeske O."/>
            <person name="Meyerdierks A."/>
            <person name="Storesund J.E."/>
            <person name="Kallscheuer N."/>
            <person name="Luecker S."/>
            <person name="Lage O.M."/>
            <person name="Pohl T."/>
            <person name="Merkel B.J."/>
            <person name="Hornburger P."/>
            <person name="Mueller R.-W."/>
            <person name="Bruemmer F."/>
            <person name="Labrenz M."/>
            <person name="Spormann A.M."/>
            <person name="Op den Camp H."/>
            <person name="Overmann J."/>
            <person name="Amann R."/>
            <person name="Jetten M.S.M."/>
            <person name="Mascher T."/>
            <person name="Medema M.H."/>
            <person name="Devos D.P."/>
            <person name="Kaster A.-K."/>
            <person name="Ovreas L."/>
            <person name="Rohde M."/>
            <person name="Galperin M.Y."/>
            <person name="Jogler C."/>
        </authorList>
    </citation>
    <scope>NUCLEOTIDE SEQUENCE [LARGE SCALE GENOMIC DNA]</scope>
    <source>
        <strain evidence="11 12">ETA_A1</strain>
    </source>
</reference>
<dbReference type="InterPro" id="IPR003594">
    <property type="entry name" value="HATPase_dom"/>
</dbReference>
<protein>
    <recommendedName>
        <fullName evidence="2">histidine kinase</fullName>
        <ecNumber evidence="2">2.7.13.3</ecNumber>
    </recommendedName>
</protein>
<gene>
    <name evidence="11" type="primary">zraS_3</name>
    <name evidence="11" type="ORF">ETAA1_22370</name>
</gene>
<dbReference type="SUPFAM" id="SSF55874">
    <property type="entry name" value="ATPase domain of HSP90 chaperone/DNA topoisomerase II/histidine kinase"/>
    <property type="match status" value="1"/>
</dbReference>
<dbReference type="PRINTS" id="PR00344">
    <property type="entry name" value="BCTRLSENSOR"/>
</dbReference>
<keyword evidence="7" id="KW-0902">Two-component regulatory system</keyword>
<dbReference type="EMBL" id="CP036273">
    <property type="protein sequence ID" value="QDU20290.1"/>
    <property type="molecule type" value="Genomic_DNA"/>
</dbReference>
<dbReference type="GO" id="GO:0004673">
    <property type="term" value="F:protein histidine kinase activity"/>
    <property type="evidence" value="ECO:0007669"/>
    <property type="project" value="UniProtKB-EC"/>
</dbReference>
<proteinExistence type="predicted"/>
<evidence type="ECO:0000256" key="7">
    <source>
        <dbReference type="ARBA" id="ARBA00023012"/>
    </source>
</evidence>
<dbReference type="AlphaFoldDB" id="A0A517XS00"/>
<sequence>MSSVIPPPSVRRYVWRLAPLVVLWFIPVGWVGWQLAARGEWTRETDEADVREWLNESRVFRKPLPELVREYAETTDPERLRLKADEIDAHLTALAEPTRQYAGKLPLFPDVYAIAVELPGRDPPPGRDAHPAWRSPIPRPGADAKGRVRVLEFDAGGGRIRCEYRAHSLNRFEQEQRERRVGQFAAVAVLVAGFAVVSYFVVRFLRRERDREVRDYEDRLAAEHRELELVQAKQAAEELERQVLAAELDKAKVEGRAAEAERAALEMKSQLYASIGIMAGSYAHNIKNLLVRPNDLLARCMEADALPREQHGMLQEVKATLGTVTERLQQILRTVRRDPNKTELTQLDLNDLVRDSERTWAAMAWDKWKLRLTASPAGVPLPVTGDLSHLQQAVENLVFNARDATFEMRNHLREAARGGDAAGRKQRLLDAAAWKGEVSLRAFRDGDEAVLEVRDNGIGMTDDVRMKCLTTHFSTKRDNALYEGYSAGMGLGLSFVAVVLEHHGASLEIDSAPLRGTTFRVRWRRAE</sequence>
<evidence type="ECO:0000256" key="1">
    <source>
        <dbReference type="ARBA" id="ARBA00000085"/>
    </source>
</evidence>
<evidence type="ECO:0000256" key="6">
    <source>
        <dbReference type="ARBA" id="ARBA00022840"/>
    </source>
</evidence>
<dbReference type="Gene3D" id="3.30.565.10">
    <property type="entry name" value="Histidine kinase-like ATPase, C-terminal domain"/>
    <property type="match status" value="1"/>
</dbReference>
<dbReference type="GO" id="GO:0005524">
    <property type="term" value="F:ATP binding"/>
    <property type="evidence" value="ECO:0007669"/>
    <property type="project" value="UniProtKB-KW"/>
</dbReference>
<evidence type="ECO:0000313" key="11">
    <source>
        <dbReference type="EMBL" id="QDU20290.1"/>
    </source>
</evidence>
<evidence type="ECO:0000313" key="12">
    <source>
        <dbReference type="Proteomes" id="UP000319576"/>
    </source>
</evidence>
<keyword evidence="8" id="KW-0175">Coiled coil</keyword>
<evidence type="ECO:0000256" key="2">
    <source>
        <dbReference type="ARBA" id="ARBA00012438"/>
    </source>
</evidence>
<dbReference type="InterPro" id="IPR004358">
    <property type="entry name" value="Sig_transdc_His_kin-like_C"/>
</dbReference>
<dbReference type="OrthoDB" id="9780487at2"/>
<organism evidence="11 12">
    <name type="scientific">Urbifossiella limnaea</name>
    <dbReference type="NCBI Taxonomy" id="2528023"/>
    <lineage>
        <taxon>Bacteria</taxon>
        <taxon>Pseudomonadati</taxon>
        <taxon>Planctomycetota</taxon>
        <taxon>Planctomycetia</taxon>
        <taxon>Gemmatales</taxon>
        <taxon>Gemmataceae</taxon>
        <taxon>Urbifossiella</taxon>
    </lineage>
</organism>
<dbReference type="PANTHER" id="PTHR43065">
    <property type="entry name" value="SENSOR HISTIDINE KINASE"/>
    <property type="match status" value="1"/>
</dbReference>
<dbReference type="PROSITE" id="PS50109">
    <property type="entry name" value="HIS_KIN"/>
    <property type="match status" value="1"/>
</dbReference>
<keyword evidence="5" id="KW-0418">Kinase</keyword>
<evidence type="ECO:0000256" key="9">
    <source>
        <dbReference type="SAM" id="Phobius"/>
    </source>
</evidence>
<keyword evidence="9" id="KW-1133">Transmembrane helix</keyword>
<dbReference type="KEGG" id="uli:ETAA1_22370"/>
<evidence type="ECO:0000256" key="8">
    <source>
        <dbReference type="SAM" id="Coils"/>
    </source>
</evidence>
<dbReference type="SMART" id="SM00387">
    <property type="entry name" value="HATPase_c"/>
    <property type="match status" value="1"/>
</dbReference>
<evidence type="ECO:0000256" key="5">
    <source>
        <dbReference type="ARBA" id="ARBA00022777"/>
    </source>
</evidence>
<dbReference type="PANTHER" id="PTHR43065:SF46">
    <property type="entry name" value="C4-DICARBOXYLATE TRANSPORT SENSOR PROTEIN DCTB"/>
    <property type="match status" value="1"/>
</dbReference>
<dbReference type="GO" id="GO:0000160">
    <property type="term" value="P:phosphorelay signal transduction system"/>
    <property type="evidence" value="ECO:0007669"/>
    <property type="project" value="UniProtKB-KW"/>
</dbReference>
<evidence type="ECO:0000256" key="3">
    <source>
        <dbReference type="ARBA" id="ARBA00022679"/>
    </source>
</evidence>
<name>A0A517XS00_9BACT</name>
<keyword evidence="4" id="KW-0547">Nucleotide-binding</keyword>
<feature type="transmembrane region" description="Helical" evidence="9">
    <location>
        <begin position="181"/>
        <end position="202"/>
    </location>
</feature>
<dbReference type="Pfam" id="PF02518">
    <property type="entry name" value="HATPase_c"/>
    <property type="match status" value="1"/>
</dbReference>
<feature type="domain" description="Histidine kinase" evidence="10">
    <location>
        <begin position="281"/>
        <end position="527"/>
    </location>
</feature>
<dbReference type="InterPro" id="IPR036890">
    <property type="entry name" value="HATPase_C_sf"/>
</dbReference>
<dbReference type="EC" id="2.7.13.3" evidence="2"/>
<keyword evidence="6" id="KW-0067">ATP-binding</keyword>
<evidence type="ECO:0000259" key="10">
    <source>
        <dbReference type="PROSITE" id="PS50109"/>
    </source>
</evidence>
<keyword evidence="12" id="KW-1185">Reference proteome</keyword>
<comment type="catalytic activity">
    <reaction evidence="1">
        <text>ATP + protein L-histidine = ADP + protein N-phospho-L-histidine.</text>
        <dbReference type="EC" id="2.7.13.3"/>
    </reaction>
</comment>